<keyword evidence="4 7" id="KW-0812">Transmembrane</keyword>
<reference evidence="10" key="1">
    <citation type="journal article" date="2021" name="Syst. Appl. Microbiol.">
        <title>Roseomonas hellenica sp. nov., isolated from roots of wild-growing Alkanna tinctoria.</title>
        <authorList>
            <person name="Rat A."/>
            <person name="Naranjo H.D."/>
            <person name="Lebbe L."/>
            <person name="Cnockaert M."/>
            <person name="Krigas N."/>
            <person name="Grigoriadou K."/>
            <person name="Maloupa E."/>
            <person name="Willems A."/>
        </authorList>
    </citation>
    <scope>NUCLEOTIDE SEQUENCE [LARGE SCALE GENOMIC DNA]</scope>
    <source>
        <strain evidence="10">LMG 31159</strain>
    </source>
</reference>
<feature type="transmembrane region" description="Helical" evidence="7">
    <location>
        <begin position="136"/>
        <end position="158"/>
    </location>
</feature>
<evidence type="ECO:0000256" key="5">
    <source>
        <dbReference type="ARBA" id="ARBA00022989"/>
    </source>
</evidence>
<comment type="subcellular location">
    <subcellularLocation>
        <location evidence="1 7">Cell membrane</location>
        <topology evidence="1 7">Multi-pass membrane protein</topology>
    </subcellularLocation>
</comment>
<accession>A0ABS5EIH6</accession>
<dbReference type="EMBL" id="JAAEDI010000014">
    <property type="protein sequence ID" value="MBR0650833.1"/>
    <property type="molecule type" value="Genomic_DNA"/>
</dbReference>
<evidence type="ECO:0000256" key="7">
    <source>
        <dbReference type="RuleBase" id="RU363032"/>
    </source>
</evidence>
<feature type="transmembrane region" description="Helical" evidence="7">
    <location>
        <begin position="283"/>
        <end position="306"/>
    </location>
</feature>
<feature type="transmembrane region" description="Helical" evidence="7">
    <location>
        <begin position="178"/>
        <end position="199"/>
    </location>
</feature>
<dbReference type="Pfam" id="PF00528">
    <property type="entry name" value="BPD_transp_1"/>
    <property type="match status" value="1"/>
</dbReference>
<dbReference type="PANTHER" id="PTHR43163:SF6">
    <property type="entry name" value="DIPEPTIDE TRANSPORT SYSTEM PERMEASE PROTEIN DPPB-RELATED"/>
    <property type="match status" value="1"/>
</dbReference>
<dbReference type="InterPro" id="IPR045621">
    <property type="entry name" value="BPD_transp_1_N"/>
</dbReference>
<evidence type="ECO:0000313" key="9">
    <source>
        <dbReference type="EMBL" id="MBR0650833.1"/>
    </source>
</evidence>
<proteinExistence type="inferred from homology"/>
<dbReference type="PANTHER" id="PTHR43163">
    <property type="entry name" value="DIPEPTIDE TRANSPORT SYSTEM PERMEASE PROTEIN DPPB-RELATED"/>
    <property type="match status" value="1"/>
</dbReference>
<dbReference type="Proteomes" id="UP000698752">
    <property type="component" value="Unassembled WGS sequence"/>
</dbReference>
<evidence type="ECO:0000256" key="2">
    <source>
        <dbReference type="ARBA" id="ARBA00022448"/>
    </source>
</evidence>
<evidence type="ECO:0000259" key="8">
    <source>
        <dbReference type="PROSITE" id="PS50928"/>
    </source>
</evidence>
<dbReference type="InterPro" id="IPR000515">
    <property type="entry name" value="MetI-like"/>
</dbReference>
<keyword evidence="3" id="KW-1003">Cell membrane</keyword>
<feature type="domain" description="ABC transmembrane type-1" evidence="8">
    <location>
        <begin position="97"/>
        <end position="306"/>
    </location>
</feature>
<organism evidence="9 10">
    <name type="scientific">Neoroseomonas terrae</name>
    <dbReference type="NCBI Taxonomy" id="424799"/>
    <lineage>
        <taxon>Bacteria</taxon>
        <taxon>Pseudomonadati</taxon>
        <taxon>Pseudomonadota</taxon>
        <taxon>Alphaproteobacteria</taxon>
        <taxon>Acetobacterales</taxon>
        <taxon>Acetobacteraceae</taxon>
        <taxon>Neoroseomonas</taxon>
    </lineage>
</organism>
<evidence type="ECO:0000256" key="4">
    <source>
        <dbReference type="ARBA" id="ARBA00022692"/>
    </source>
</evidence>
<comment type="similarity">
    <text evidence="7">Belongs to the binding-protein-dependent transport system permease family.</text>
</comment>
<keyword evidence="5 7" id="KW-1133">Transmembrane helix</keyword>
<keyword evidence="2 7" id="KW-0813">Transport</keyword>
<dbReference type="PROSITE" id="PS50928">
    <property type="entry name" value="ABC_TM1"/>
    <property type="match status" value="1"/>
</dbReference>
<keyword evidence="10" id="KW-1185">Reference proteome</keyword>
<keyword evidence="6 7" id="KW-0472">Membrane</keyword>
<dbReference type="Gene3D" id="1.10.3720.10">
    <property type="entry name" value="MetI-like"/>
    <property type="match status" value="1"/>
</dbReference>
<sequence>MMWFAKRVALSLLLVWMVATMAFGAIHLVPGDPAEIMLSEGGFAPDPSAVAALREELGLDRPLVEQYADWLRGLARGELGHSLLDQEPVDELIGRRLPRTLELILAATVFAALVGVPLGVLAAVRRGGLLDRTLNGFAAVFDGMPVFVIATLMILVLARQLEWVSTGGYVPFAENPSAHVKLLMMPAIAIGLGFAAVVLRMTRAAVLDTLNRDFVRTARSKGASPLRILVHHALRNALMPVVTVVTLHMGAMLGGTVLTEFVFNWPGISSMMVDAVNSRDYPVVVGTLFVIAAIFVALNLAVDLLYGMIDPRVRA</sequence>
<feature type="transmembrane region" description="Helical" evidence="7">
    <location>
        <begin position="103"/>
        <end position="124"/>
    </location>
</feature>
<gene>
    <name evidence="9" type="ORF">GXW78_14265</name>
</gene>
<evidence type="ECO:0000256" key="1">
    <source>
        <dbReference type="ARBA" id="ARBA00004651"/>
    </source>
</evidence>
<feature type="transmembrane region" description="Helical" evidence="7">
    <location>
        <begin position="237"/>
        <end position="263"/>
    </location>
</feature>
<evidence type="ECO:0000256" key="3">
    <source>
        <dbReference type="ARBA" id="ARBA00022475"/>
    </source>
</evidence>
<dbReference type="SUPFAM" id="SSF161098">
    <property type="entry name" value="MetI-like"/>
    <property type="match status" value="1"/>
</dbReference>
<dbReference type="InterPro" id="IPR035906">
    <property type="entry name" value="MetI-like_sf"/>
</dbReference>
<protein>
    <submittedName>
        <fullName evidence="9">ABC transporter permease</fullName>
    </submittedName>
</protein>
<dbReference type="CDD" id="cd06261">
    <property type="entry name" value="TM_PBP2"/>
    <property type="match status" value="1"/>
</dbReference>
<evidence type="ECO:0000256" key="6">
    <source>
        <dbReference type="ARBA" id="ARBA00023136"/>
    </source>
</evidence>
<comment type="caution">
    <text evidence="9">The sequence shown here is derived from an EMBL/GenBank/DDBJ whole genome shotgun (WGS) entry which is preliminary data.</text>
</comment>
<name>A0ABS5EIH6_9PROT</name>
<evidence type="ECO:0000313" key="10">
    <source>
        <dbReference type="Proteomes" id="UP000698752"/>
    </source>
</evidence>
<dbReference type="Pfam" id="PF19300">
    <property type="entry name" value="BPD_transp_1_N"/>
    <property type="match status" value="1"/>
</dbReference>